<evidence type="ECO:0000259" key="1">
    <source>
        <dbReference type="Pfam" id="PF13676"/>
    </source>
</evidence>
<accession>A0AAU0UMB1</accession>
<organism evidence="2 3">
    <name type="scientific">Metallumcola ferriviriculae</name>
    <dbReference type="NCBI Taxonomy" id="3039180"/>
    <lineage>
        <taxon>Bacteria</taxon>
        <taxon>Bacillati</taxon>
        <taxon>Bacillota</taxon>
        <taxon>Clostridia</taxon>
        <taxon>Neomoorellales</taxon>
        <taxon>Desulfitibacteraceae</taxon>
        <taxon>Metallumcola</taxon>
    </lineage>
</organism>
<dbReference type="GO" id="GO:0007165">
    <property type="term" value="P:signal transduction"/>
    <property type="evidence" value="ECO:0007669"/>
    <property type="project" value="InterPro"/>
</dbReference>
<sequence>MKIFISHKDVDSDVATQINKYLSSRGIQTYLDVLDNSVSGSGKKLTQHLMRQLNQCTHLMTILSKDTRYSWWVPFEIGMASQRRFPIANYLVEGVSLPSFLEYWPRLKRLSDLDKYIIAIHKPEVELNKSFEYKGLEYSDQFHKYLKSIL</sequence>
<dbReference type="Gene3D" id="3.40.50.10140">
    <property type="entry name" value="Toll/interleukin-1 receptor homology (TIR) domain"/>
    <property type="match status" value="1"/>
</dbReference>
<dbReference type="RefSeq" id="WP_366924338.1">
    <property type="nucleotide sequence ID" value="NZ_CP121694.1"/>
</dbReference>
<dbReference type="Pfam" id="PF13676">
    <property type="entry name" value="TIR_2"/>
    <property type="match status" value="1"/>
</dbReference>
<dbReference type="KEGG" id="dbc:MFMK1_001307"/>
<dbReference type="InterPro" id="IPR035897">
    <property type="entry name" value="Toll_tir_struct_dom_sf"/>
</dbReference>
<name>A0AAU0UMB1_9FIRM</name>
<keyword evidence="2" id="KW-0675">Receptor</keyword>
<proteinExistence type="predicted"/>
<dbReference type="Proteomes" id="UP001329915">
    <property type="component" value="Chromosome"/>
</dbReference>
<feature type="domain" description="TIR" evidence="1">
    <location>
        <begin position="3"/>
        <end position="84"/>
    </location>
</feature>
<dbReference type="InterPro" id="IPR000157">
    <property type="entry name" value="TIR_dom"/>
</dbReference>
<dbReference type="EMBL" id="CP121694">
    <property type="protein sequence ID" value="WRO21497.1"/>
    <property type="molecule type" value="Genomic_DNA"/>
</dbReference>
<keyword evidence="3" id="KW-1185">Reference proteome</keyword>
<reference evidence="2 3" key="1">
    <citation type="submission" date="2023-04" db="EMBL/GenBank/DDBJ databases">
        <authorList>
            <person name="Hsu D."/>
        </authorList>
    </citation>
    <scope>NUCLEOTIDE SEQUENCE [LARGE SCALE GENOMIC DNA]</scope>
    <source>
        <strain evidence="2 3">MK1</strain>
    </source>
</reference>
<evidence type="ECO:0000313" key="3">
    <source>
        <dbReference type="Proteomes" id="UP001329915"/>
    </source>
</evidence>
<protein>
    <submittedName>
        <fullName evidence="2">Toll/interleukin-1 receptor domain-containing protein</fullName>
    </submittedName>
</protein>
<evidence type="ECO:0000313" key="2">
    <source>
        <dbReference type="EMBL" id="WRO21497.1"/>
    </source>
</evidence>
<gene>
    <name evidence="2" type="ORF">MFMK1_001307</name>
</gene>
<dbReference type="SUPFAM" id="SSF52200">
    <property type="entry name" value="Toll/Interleukin receptor TIR domain"/>
    <property type="match status" value="1"/>
</dbReference>
<dbReference type="AlphaFoldDB" id="A0AAU0UMB1"/>